<feature type="region of interest" description="Disordered" evidence="2">
    <location>
        <begin position="1"/>
        <end position="21"/>
    </location>
</feature>
<reference evidence="4 5" key="1">
    <citation type="journal article" date="2018" name="Sci. Rep.">
        <title>Rhizobium tumorigenes sp. nov., a novel plant tumorigenic bacterium isolated from cane gall tumors on thornless blackberry.</title>
        <authorList>
            <person name="Kuzmanovi N."/>
            <person name="Smalla K."/>
            <person name="Gronow S."/>
            <person name="PuBawska J."/>
        </authorList>
    </citation>
    <scope>NUCLEOTIDE SEQUENCE [LARGE SCALE GENOMIC DNA]</scope>
    <source>
        <strain evidence="4 5">CCBAU 85046</strain>
    </source>
</reference>
<dbReference type="EMBL" id="PCDP01000029">
    <property type="protein sequence ID" value="PZM14846.1"/>
    <property type="molecule type" value="Genomic_DNA"/>
</dbReference>
<gene>
    <name evidence="4" type="ORF">CPY51_09085</name>
</gene>
<protein>
    <recommendedName>
        <fullName evidence="3">Response regulatory domain-containing protein</fullName>
    </recommendedName>
</protein>
<dbReference type="InterPro" id="IPR001789">
    <property type="entry name" value="Sig_transdc_resp-reg_receiver"/>
</dbReference>
<comment type="caution">
    <text evidence="4">The sequence shown here is derived from an EMBL/GenBank/DDBJ whole genome shotgun (WGS) entry which is preliminary data.</text>
</comment>
<dbReference type="SUPFAM" id="SSF52172">
    <property type="entry name" value="CheY-like"/>
    <property type="match status" value="1"/>
</dbReference>
<dbReference type="Proteomes" id="UP000248925">
    <property type="component" value="Unassembled WGS sequence"/>
</dbReference>
<dbReference type="GO" id="GO:0000160">
    <property type="term" value="P:phosphorelay signal transduction system"/>
    <property type="evidence" value="ECO:0007669"/>
    <property type="project" value="InterPro"/>
</dbReference>
<feature type="modified residue" description="4-aspartylphosphate" evidence="1">
    <location>
        <position position="115"/>
    </location>
</feature>
<evidence type="ECO:0000256" key="2">
    <source>
        <dbReference type="SAM" id="MobiDB-lite"/>
    </source>
</evidence>
<dbReference type="PROSITE" id="PS50110">
    <property type="entry name" value="RESPONSE_REGULATORY"/>
    <property type="match status" value="1"/>
</dbReference>
<keyword evidence="5" id="KW-1185">Reference proteome</keyword>
<evidence type="ECO:0000256" key="1">
    <source>
        <dbReference type="PROSITE-ProRule" id="PRU00169"/>
    </source>
</evidence>
<dbReference type="SMART" id="SM00448">
    <property type="entry name" value="REC"/>
    <property type="match status" value="1"/>
</dbReference>
<dbReference type="OrthoDB" id="7774278at2"/>
<proteinExistence type="predicted"/>
<dbReference type="AlphaFoldDB" id="A0A2W4EMA8"/>
<name>A0A2W4EMA8_9HYPH</name>
<keyword evidence="1" id="KW-0597">Phosphoprotein</keyword>
<evidence type="ECO:0000313" key="4">
    <source>
        <dbReference type="EMBL" id="PZM14846.1"/>
    </source>
</evidence>
<feature type="domain" description="Response regulatory" evidence="3">
    <location>
        <begin position="65"/>
        <end position="172"/>
    </location>
</feature>
<dbReference type="Gene3D" id="3.40.50.2300">
    <property type="match status" value="1"/>
</dbReference>
<evidence type="ECO:0000313" key="5">
    <source>
        <dbReference type="Proteomes" id="UP000248925"/>
    </source>
</evidence>
<organism evidence="4 5">
    <name type="scientific">Rhizobium tubonense</name>
    <dbReference type="NCBI Taxonomy" id="484088"/>
    <lineage>
        <taxon>Bacteria</taxon>
        <taxon>Pseudomonadati</taxon>
        <taxon>Pseudomonadota</taxon>
        <taxon>Alphaproteobacteria</taxon>
        <taxon>Hyphomicrobiales</taxon>
        <taxon>Rhizobiaceae</taxon>
        <taxon>Rhizobium/Agrobacterium group</taxon>
        <taxon>Rhizobium</taxon>
    </lineage>
</organism>
<evidence type="ECO:0000259" key="3">
    <source>
        <dbReference type="PROSITE" id="PS50110"/>
    </source>
</evidence>
<sequence length="180" mass="19656">MFLGEPAEPRKSANVPTHLRQPEQSLSGAVCACTKRWTSITRIASQITKERILKHPSTALFANKRVLIVEDEYFLADETRLKLEDLGAIVIGPVATVRAALDLLDNESVDAAILDIHLGDGLVFPVAEELERCNVPFVFATGYDPSVIPEKFTGFTLSAKPTELGYIADALFGERSTNAN</sequence>
<dbReference type="InterPro" id="IPR011006">
    <property type="entry name" value="CheY-like_superfamily"/>
</dbReference>
<accession>A0A2W4EMA8</accession>